<sequence>MKDIRCECNKIICQLEGNEVIIKCRHCKRNVVIKVKGINEVSEKSKKIKEKIAI</sequence>
<evidence type="ECO:0000313" key="2">
    <source>
        <dbReference type="Proteomes" id="UP001329915"/>
    </source>
</evidence>
<evidence type="ECO:0000313" key="1">
    <source>
        <dbReference type="EMBL" id="WRO22439.1"/>
    </source>
</evidence>
<dbReference type="RefSeq" id="WP_366921851.1">
    <property type="nucleotide sequence ID" value="NZ_CP121694.1"/>
</dbReference>
<accession>A0AAU0UQE0</accession>
<dbReference type="KEGG" id="dbc:MFMK1_002268"/>
<dbReference type="Proteomes" id="UP001329915">
    <property type="component" value="Chromosome"/>
</dbReference>
<reference evidence="1 2" key="1">
    <citation type="submission" date="2023-04" db="EMBL/GenBank/DDBJ databases">
        <authorList>
            <person name="Hsu D."/>
        </authorList>
    </citation>
    <scope>NUCLEOTIDE SEQUENCE [LARGE SCALE GENOMIC DNA]</scope>
    <source>
        <strain evidence="1 2">MK1</strain>
    </source>
</reference>
<gene>
    <name evidence="1" type="ORF">MFMK1_002268</name>
</gene>
<keyword evidence="2" id="KW-1185">Reference proteome</keyword>
<proteinExistence type="predicted"/>
<name>A0AAU0UQE0_9FIRM</name>
<protein>
    <submittedName>
        <fullName evidence="1">Uncharacterized protein</fullName>
    </submittedName>
</protein>
<organism evidence="1 2">
    <name type="scientific">Metallumcola ferriviriculae</name>
    <dbReference type="NCBI Taxonomy" id="3039180"/>
    <lineage>
        <taxon>Bacteria</taxon>
        <taxon>Bacillati</taxon>
        <taxon>Bacillota</taxon>
        <taxon>Clostridia</taxon>
        <taxon>Neomoorellales</taxon>
        <taxon>Desulfitibacteraceae</taxon>
        <taxon>Metallumcola</taxon>
    </lineage>
</organism>
<dbReference type="EMBL" id="CP121694">
    <property type="protein sequence ID" value="WRO22439.1"/>
    <property type="molecule type" value="Genomic_DNA"/>
</dbReference>
<dbReference type="AlphaFoldDB" id="A0AAU0UQE0"/>